<reference evidence="1 2" key="1">
    <citation type="submission" date="2017-05" db="EMBL/GenBank/DDBJ databases">
        <title>Genome of assembly of the Bengalese finch, Lonchura striata domestica.</title>
        <authorList>
            <person name="Colquitt B.M."/>
            <person name="Brainard M.S."/>
        </authorList>
    </citation>
    <scope>NUCLEOTIDE SEQUENCE [LARGE SCALE GENOMIC DNA]</scope>
    <source>
        <strain evidence="1">White83orange57</strain>
    </source>
</reference>
<comment type="caution">
    <text evidence="1">The sequence shown here is derived from an EMBL/GenBank/DDBJ whole genome shotgun (WGS) entry which is preliminary data.</text>
</comment>
<accession>A0A218VAF6</accession>
<dbReference type="EMBL" id="MUZQ01000017">
    <property type="protein sequence ID" value="OWK63045.1"/>
    <property type="molecule type" value="Genomic_DNA"/>
</dbReference>
<gene>
    <name evidence="1" type="ORF">RLOC_00000602</name>
</gene>
<organism evidence="1 2">
    <name type="scientific">Lonchura striata</name>
    <name type="common">white-rumped munia</name>
    <dbReference type="NCBI Taxonomy" id="40157"/>
    <lineage>
        <taxon>Eukaryota</taxon>
        <taxon>Metazoa</taxon>
        <taxon>Chordata</taxon>
        <taxon>Craniata</taxon>
        <taxon>Vertebrata</taxon>
        <taxon>Euteleostomi</taxon>
        <taxon>Archelosauria</taxon>
        <taxon>Archosauria</taxon>
        <taxon>Dinosauria</taxon>
        <taxon>Saurischia</taxon>
        <taxon>Theropoda</taxon>
        <taxon>Coelurosauria</taxon>
        <taxon>Aves</taxon>
        <taxon>Neognathae</taxon>
        <taxon>Neoaves</taxon>
        <taxon>Telluraves</taxon>
        <taxon>Australaves</taxon>
        <taxon>Passeriformes</taxon>
        <taxon>Passeroidea</taxon>
        <taxon>Estrildidae</taxon>
        <taxon>Estrildinae</taxon>
        <taxon>Lonchura</taxon>
    </lineage>
</organism>
<proteinExistence type="predicted"/>
<protein>
    <submittedName>
        <fullName evidence="1">Uncharacterized protein</fullName>
    </submittedName>
</protein>
<keyword evidence="2" id="KW-1185">Reference proteome</keyword>
<evidence type="ECO:0000313" key="1">
    <source>
        <dbReference type="EMBL" id="OWK63045.1"/>
    </source>
</evidence>
<sequence length="54" mass="6300">MNNDTHFTRKVKISCLKYIILGAHLLKKKKNYISFKISQAVSAEFIQMPKGFRI</sequence>
<dbReference type="Proteomes" id="UP000197619">
    <property type="component" value="Unassembled WGS sequence"/>
</dbReference>
<dbReference type="AlphaFoldDB" id="A0A218VAF6"/>
<evidence type="ECO:0000313" key="2">
    <source>
        <dbReference type="Proteomes" id="UP000197619"/>
    </source>
</evidence>
<name>A0A218VAF6_9PASE</name>